<evidence type="ECO:0008006" key="3">
    <source>
        <dbReference type="Google" id="ProtNLM"/>
    </source>
</evidence>
<gene>
    <name evidence="1" type="ORF">N7496_007262</name>
</gene>
<reference evidence="1" key="2">
    <citation type="journal article" date="2023" name="IMA Fungus">
        <title>Comparative genomic study of the Penicillium genus elucidates a diverse pangenome and 15 lateral gene transfer events.</title>
        <authorList>
            <person name="Petersen C."/>
            <person name="Sorensen T."/>
            <person name="Nielsen M.R."/>
            <person name="Sondergaard T.E."/>
            <person name="Sorensen J.L."/>
            <person name="Fitzpatrick D.A."/>
            <person name="Frisvad J.C."/>
            <person name="Nielsen K.L."/>
        </authorList>
    </citation>
    <scope>NUCLEOTIDE SEQUENCE</scope>
    <source>
        <strain evidence="1">IBT 29864</strain>
    </source>
</reference>
<keyword evidence="2" id="KW-1185">Reference proteome</keyword>
<dbReference type="EMBL" id="JAPZBS010000005">
    <property type="protein sequence ID" value="KAJ5371170.1"/>
    <property type="molecule type" value="Genomic_DNA"/>
</dbReference>
<name>A0A9W9V9B6_9EURO</name>
<evidence type="ECO:0000313" key="1">
    <source>
        <dbReference type="EMBL" id="KAJ5371170.1"/>
    </source>
</evidence>
<dbReference type="OrthoDB" id="5411673at2759"/>
<accession>A0A9W9V9B6</accession>
<dbReference type="Proteomes" id="UP001147782">
    <property type="component" value="Unassembled WGS sequence"/>
</dbReference>
<dbReference type="GeneID" id="81439370"/>
<comment type="caution">
    <text evidence="1">The sequence shown here is derived from an EMBL/GenBank/DDBJ whole genome shotgun (WGS) entry which is preliminary data.</text>
</comment>
<organism evidence="1 2">
    <name type="scientific">Penicillium cataractarum</name>
    <dbReference type="NCBI Taxonomy" id="2100454"/>
    <lineage>
        <taxon>Eukaryota</taxon>
        <taxon>Fungi</taxon>
        <taxon>Dikarya</taxon>
        <taxon>Ascomycota</taxon>
        <taxon>Pezizomycotina</taxon>
        <taxon>Eurotiomycetes</taxon>
        <taxon>Eurotiomycetidae</taxon>
        <taxon>Eurotiales</taxon>
        <taxon>Aspergillaceae</taxon>
        <taxon>Penicillium</taxon>
    </lineage>
</organism>
<protein>
    <recommendedName>
        <fullName evidence="3">SnoaL-like domain-containing protein</fullName>
    </recommendedName>
</protein>
<sequence>MPAFKEMTPEEFKSFIDKIFTGNPADARSDCESTITPDYIRFMAGGDETNFERAVEKVAFFRANCHTWESDIVFFMQEENRVAARLLCTLGMAGQEAKRVELMFMAEVNGEGLFEKVWEQAADWVGE</sequence>
<reference evidence="1" key="1">
    <citation type="submission" date="2022-11" db="EMBL/GenBank/DDBJ databases">
        <authorList>
            <person name="Petersen C."/>
        </authorList>
    </citation>
    <scope>NUCLEOTIDE SEQUENCE</scope>
    <source>
        <strain evidence="1">IBT 29864</strain>
    </source>
</reference>
<dbReference type="RefSeq" id="XP_056555604.1">
    <property type="nucleotide sequence ID" value="XM_056700191.1"/>
</dbReference>
<evidence type="ECO:0000313" key="2">
    <source>
        <dbReference type="Proteomes" id="UP001147782"/>
    </source>
</evidence>
<dbReference type="AlphaFoldDB" id="A0A9W9V9B6"/>
<proteinExistence type="predicted"/>